<dbReference type="InterPro" id="IPR023299">
    <property type="entry name" value="ATPase_P-typ_cyto_dom_N"/>
</dbReference>
<dbReference type="GO" id="GO:0005524">
    <property type="term" value="F:ATP binding"/>
    <property type="evidence" value="ECO:0007669"/>
    <property type="project" value="UniProtKB-KW"/>
</dbReference>
<dbReference type="InterPro" id="IPR018303">
    <property type="entry name" value="ATPase_P-typ_P_site"/>
</dbReference>
<dbReference type="STRING" id="1037660.A0A066WG47"/>
<dbReference type="Pfam" id="PF13246">
    <property type="entry name" value="Cation_ATPase"/>
    <property type="match status" value="1"/>
</dbReference>
<feature type="transmembrane region" description="Helical" evidence="21">
    <location>
        <begin position="266"/>
        <end position="287"/>
    </location>
</feature>
<evidence type="ECO:0000256" key="12">
    <source>
        <dbReference type="ARBA" id="ARBA00022989"/>
    </source>
</evidence>
<keyword evidence="6 21" id="KW-0812">Transmembrane</keyword>
<evidence type="ECO:0000256" key="5">
    <source>
        <dbReference type="ARBA" id="ARBA00022538"/>
    </source>
</evidence>
<keyword evidence="13" id="KW-0915">Sodium</keyword>
<comment type="caution">
    <text evidence="23">The sequence shown here is derived from an EMBL/GenBank/DDBJ whole genome shotgun (WGS) entry which is preliminary data.</text>
</comment>
<dbReference type="PRINTS" id="PR00119">
    <property type="entry name" value="CATATPASE"/>
</dbReference>
<protein>
    <recommendedName>
        <fullName evidence="18">P-type Na(+) transporter</fullName>
        <ecNumber evidence="18">7.2.2.3</ecNumber>
    </recommendedName>
</protein>
<evidence type="ECO:0000256" key="13">
    <source>
        <dbReference type="ARBA" id="ARBA00023053"/>
    </source>
</evidence>
<evidence type="ECO:0000256" key="17">
    <source>
        <dbReference type="ARBA" id="ARBA00035017"/>
    </source>
</evidence>
<evidence type="ECO:0000256" key="11">
    <source>
        <dbReference type="ARBA" id="ARBA00022958"/>
    </source>
</evidence>
<evidence type="ECO:0000256" key="1">
    <source>
        <dbReference type="ARBA" id="ARBA00001946"/>
    </source>
</evidence>
<feature type="transmembrane region" description="Helical" evidence="21">
    <location>
        <begin position="972"/>
        <end position="992"/>
    </location>
</feature>
<organism evidence="23 24">
    <name type="scientific">Tilletiaria anomala (strain ATCC 24038 / CBS 436.72 / UBC 951)</name>
    <dbReference type="NCBI Taxonomy" id="1037660"/>
    <lineage>
        <taxon>Eukaryota</taxon>
        <taxon>Fungi</taxon>
        <taxon>Dikarya</taxon>
        <taxon>Basidiomycota</taxon>
        <taxon>Ustilaginomycotina</taxon>
        <taxon>Exobasidiomycetes</taxon>
        <taxon>Georgefischeriales</taxon>
        <taxon>Tilletiariaceae</taxon>
        <taxon>Tilletiaria</taxon>
    </lineage>
</organism>
<keyword evidence="3" id="KW-0813">Transport</keyword>
<keyword evidence="11" id="KW-0630">Potassium</keyword>
<dbReference type="Pfam" id="PF00689">
    <property type="entry name" value="Cation_ATPase_C"/>
    <property type="match status" value="1"/>
</dbReference>
<dbReference type="SUPFAM" id="SSF56784">
    <property type="entry name" value="HAD-like"/>
    <property type="match status" value="1"/>
</dbReference>
<evidence type="ECO:0000313" key="23">
    <source>
        <dbReference type="EMBL" id="KDN52932.1"/>
    </source>
</evidence>
<keyword evidence="15 21" id="KW-0472">Membrane</keyword>
<evidence type="ECO:0000256" key="18">
    <source>
        <dbReference type="ARBA" id="ARBA00035029"/>
    </source>
</evidence>
<evidence type="ECO:0000256" key="2">
    <source>
        <dbReference type="ARBA" id="ARBA00004651"/>
    </source>
</evidence>
<keyword evidence="4" id="KW-1003">Cell membrane</keyword>
<dbReference type="SUPFAM" id="SSF81653">
    <property type="entry name" value="Calcium ATPase, transduction domain A"/>
    <property type="match status" value="1"/>
</dbReference>
<feature type="domain" description="Cation-transporting P-type ATPase N-terminal" evidence="22">
    <location>
        <begin position="2"/>
        <end position="60"/>
    </location>
</feature>
<evidence type="ECO:0000256" key="6">
    <source>
        <dbReference type="ARBA" id="ARBA00022692"/>
    </source>
</evidence>
<dbReference type="InterPro" id="IPR008250">
    <property type="entry name" value="ATPase_P-typ_transduc_dom_A_sf"/>
</dbReference>
<dbReference type="SFLD" id="SFLDG00002">
    <property type="entry name" value="C1.7:_P-type_atpase_like"/>
    <property type="match status" value="1"/>
</dbReference>
<evidence type="ECO:0000256" key="10">
    <source>
        <dbReference type="ARBA" id="ARBA00022842"/>
    </source>
</evidence>
<keyword evidence="14" id="KW-0406">Ion transport</keyword>
<keyword evidence="10" id="KW-0460">Magnesium</keyword>
<dbReference type="Gene3D" id="3.40.1110.10">
    <property type="entry name" value="Calcium-transporting ATPase, cytoplasmic domain N"/>
    <property type="match status" value="1"/>
</dbReference>
<dbReference type="InterPro" id="IPR059000">
    <property type="entry name" value="ATPase_P-type_domA"/>
</dbReference>
<dbReference type="GeneID" id="25262243"/>
<evidence type="ECO:0000256" key="9">
    <source>
        <dbReference type="ARBA" id="ARBA00022840"/>
    </source>
</evidence>
<dbReference type="NCBIfam" id="TIGR01494">
    <property type="entry name" value="ATPase_P-type"/>
    <property type="match status" value="2"/>
</dbReference>
<keyword evidence="8" id="KW-0547">Nucleotide-binding</keyword>
<dbReference type="GO" id="GO:0016887">
    <property type="term" value="F:ATP hydrolysis activity"/>
    <property type="evidence" value="ECO:0007669"/>
    <property type="project" value="InterPro"/>
</dbReference>
<feature type="transmembrane region" description="Helical" evidence="21">
    <location>
        <begin position="772"/>
        <end position="793"/>
    </location>
</feature>
<dbReference type="SFLD" id="SFLDS00003">
    <property type="entry name" value="Haloacid_Dehalogenase"/>
    <property type="match status" value="1"/>
</dbReference>
<evidence type="ECO:0000256" key="20">
    <source>
        <dbReference type="ARBA" id="ARBA00049499"/>
    </source>
</evidence>
<evidence type="ECO:0000256" key="21">
    <source>
        <dbReference type="SAM" id="Phobius"/>
    </source>
</evidence>
<dbReference type="GO" id="GO:0005886">
    <property type="term" value="C:plasma membrane"/>
    <property type="evidence" value="ECO:0007669"/>
    <property type="project" value="UniProtKB-SubCell"/>
</dbReference>
<evidence type="ECO:0000256" key="7">
    <source>
        <dbReference type="ARBA" id="ARBA00022723"/>
    </source>
</evidence>
<evidence type="ECO:0000256" key="4">
    <source>
        <dbReference type="ARBA" id="ARBA00022475"/>
    </source>
</evidence>
<dbReference type="Pfam" id="PF00690">
    <property type="entry name" value="Cation_ATPase_N"/>
    <property type="match status" value="1"/>
</dbReference>
<dbReference type="SUPFAM" id="SSF81660">
    <property type="entry name" value="Metal cation-transporting ATPase, ATP-binding domain N"/>
    <property type="match status" value="1"/>
</dbReference>
<comment type="cofactor">
    <cofactor evidence="1">
        <name>Mg(2+)</name>
        <dbReference type="ChEBI" id="CHEBI:18420"/>
    </cofactor>
</comment>
<dbReference type="OrthoDB" id="3352408at2759"/>
<gene>
    <name evidence="23" type="ORF">K437DRAFT_219607</name>
</gene>
<evidence type="ECO:0000256" key="19">
    <source>
        <dbReference type="ARBA" id="ARBA00048599"/>
    </source>
</evidence>
<evidence type="ECO:0000259" key="22">
    <source>
        <dbReference type="SMART" id="SM00831"/>
    </source>
</evidence>
<dbReference type="InterPro" id="IPR004014">
    <property type="entry name" value="ATPase_P-typ_cation-transptr_N"/>
</dbReference>
<comment type="similarity">
    <text evidence="17">Belongs to the cation transport ATPase (P-type) (TC 3.A.3) family. Type IID subfamily.</text>
</comment>
<dbReference type="EC" id="7.2.2.3" evidence="18"/>
<dbReference type="AlphaFoldDB" id="A0A066WG47"/>
<comment type="catalytic activity">
    <reaction evidence="20">
        <text>Na(+)(in) + ATP + H2O = Na(+)(out) + ADP + phosphate + H(+)</text>
        <dbReference type="Rhea" id="RHEA:14633"/>
        <dbReference type="ChEBI" id="CHEBI:15377"/>
        <dbReference type="ChEBI" id="CHEBI:15378"/>
        <dbReference type="ChEBI" id="CHEBI:29101"/>
        <dbReference type="ChEBI" id="CHEBI:30616"/>
        <dbReference type="ChEBI" id="CHEBI:43474"/>
        <dbReference type="ChEBI" id="CHEBI:456216"/>
        <dbReference type="EC" id="7.2.2.3"/>
    </reaction>
    <physiologicalReaction direction="left-to-right" evidence="20">
        <dbReference type="Rhea" id="RHEA:14634"/>
    </physiologicalReaction>
</comment>
<dbReference type="EMBL" id="JMSN01000005">
    <property type="protein sequence ID" value="KDN52932.1"/>
    <property type="molecule type" value="Genomic_DNA"/>
</dbReference>
<comment type="subcellular location">
    <subcellularLocation>
        <location evidence="2">Cell membrane</location>
        <topology evidence="2">Multi-pass membrane protein</topology>
    </subcellularLocation>
</comment>
<dbReference type="InterPro" id="IPR006068">
    <property type="entry name" value="ATPase_P-typ_cation-transptr_C"/>
</dbReference>
<comment type="catalytic activity">
    <reaction evidence="19">
        <text>K(+)(in) + ATP + H2O = K(+)(out) + ADP + phosphate + H(+)</text>
        <dbReference type="Rhea" id="RHEA:75815"/>
        <dbReference type="ChEBI" id="CHEBI:15377"/>
        <dbReference type="ChEBI" id="CHEBI:15378"/>
        <dbReference type="ChEBI" id="CHEBI:29103"/>
        <dbReference type="ChEBI" id="CHEBI:30616"/>
        <dbReference type="ChEBI" id="CHEBI:43474"/>
        <dbReference type="ChEBI" id="CHEBI:456216"/>
    </reaction>
</comment>
<dbReference type="GO" id="GO:0006813">
    <property type="term" value="P:potassium ion transport"/>
    <property type="evidence" value="ECO:0007669"/>
    <property type="project" value="UniProtKB-KW"/>
</dbReference>
<dbReference type="PANTHER" id="PTHR42861">
    <property type="entry name" value="CALCIUM-TRANSPORTING ATPASE"/>
    <property type="match status" value="1"/>
</dbReference>
<evidence type="ECO:0000256" key="14">
    <source>
        <dbReference type="ARBA" id="ARBA00023065"/>
    </source>
</evidence>
<feature type="transmembrane region" description="Helical" evidence="21">
    <location>
        <begin position="805"/>
        <end position="826"/>
    </location>
</feature>
<evidence type="ECO:0000256" key="8">
    <source>
        <dbReference type="ARBA" id="ARBA00022741"/>
    </source>
</evidence>
<keyword evidence="5" id="KW-0633">Potassium transport</keyword>
<keyword evidence="24" id="KW-1185">Reference proteome</keyword>
<evidence type="ECO:0000313" key="24">
    <source>
        <dbReference type="Proteomes" id="UP000027361"/>
    </source>
</evidence>
<dbReference type="InParanoid" id="A0A066WG47"/>
<dbReference type="Pfam" id="PF00122">
    <property type="entry name" value="E1-E2_ATPase"/>
    <property type="match status" value="1"/>
</dbReference>
<dbReference type="GO" id="GO:0046872">
    <property type="term" value="F:metal ion binding"/>
    <property type="evidence" value="ECO:0007669"/>
    <property type="project" value="UniProtKB-KW"/>
</dbReference>
<reference evidence="23 24" key="1">
    <citation type="submission" date="2014-05" db="EMBL/GenBank/DDBJ databases">
        <title>Draft genome sequence of a rare smut relative, Tilletiaria anomala UBC 951.</title>
        <authorList>
            <consortium name="DOE Joint Genome Institute"/>
            <person name="Toome M."/>
            <person name="Kuo A."/>
            <person name="Henrissat B."/>
            <person name="Lipzen A."/>
            <person name="Tritt A."/>
            <person name="Yoshinaga Y."/>
            <person name="Zane M."/>
            <person name="Barry K."/>
            <person name="Grigoriev I.V."/>
            <person name="Spatafora J.W."/>
            <person name="Aimea M.C."/>
        </authorList>
    </citation>
    <scope>NUCLEOTIDE SEQUENCE [LARGE SCALE GENOMIC DNA]</scope>
    <source>
        <strain evidence="23 24">UBC 951</strain>
    </source>
</reference>
<dbReference type="InterPro" id="IPR001757">
    <property type="entry name" value="P_typ_ATPase"/>
</dbReference>
<dbReference type="GO" id="GO:0008554">
    <property type="term" value="F:P-type sodium transporter activity"/>
    <property type="evidence" value="ECO:0007669"/>
    <property type="project" value="UniProtKB-EC"/>
</dbReference>
<keyword evidence="7" id="KW-0479">Metal-binding</keyword>
<feature type="transmembrane region" description="Helical" evidence="21">
    <location>
        <begin position="940"/>
        <end position="960"/>
    </location>
</feature>
<evidence type="ECO:0000256" key="3">
    <source>
        <dbReference type="ARBA" id="ARBA00022448"/>
    </source>
</evidence>
<keyword evidence="16" id="KW-0739">Sodium transport</keyword>
<evidence type="ECO:0000256" key="15">
    <source>
        <dbReference type="ARBA" id="ARBA00023136"/>
    </source>
</evidence>
<feature type="transmembrane region" description="Helical" evidence="21">
    <location>
        <begin position="64"/>
        <end position="83"/>
    </location>
</feature>
<dbReference type="InterPro" id="IPR044492">
    <property type="entry name" value="P_typ_ATPase_HD_dom"/>
</dbReference>
<evidence type="ECO:0000256" key="16">
    <source>
        <dbReference type="ARBA" id="ARBA00023201"/>
    </source>
</evidence>
<keyword evidence="12 21" id="KW-1133">Transmembrane helix</keyword>
<dbReference type="Gene3D" id="1.20.1110.10">
    <property type="entry name" value="Calcium-transporting ATPase, transmembrane domain"/>
    <property type="match status" value="2"/>
</dbReference>
<feature type="transmembrane region" description="Helical" evidence="21">
    <location>
        <begin position="293"/>
        <end position="317"/>
    </location>
</feature>
<dbReference type="SMART" id="SM00831">
    <property type="entry name" value="Cation_ATPase_N"/>
    <property type="match status" value="1"/>
</dbReference>
<name>A0A066WG47_TILAU</name>
<dbReference type="RefSeq" id="XP_013245771.1">
    <property type="nucleotide sequence ID" value="XM_013390317.1"/>
</dbReference>
<dbReference type="PROSITE" id="PS00154">
    <property type="entry name" value="ATPASE_E1_E2"/>
    <property type="match status" value="1"/>
</dbReference>
<keyword evidence="9" id="KW-0067">ATP-binding</keyword>
<dbReference type="Proteomes" id="UP000027361">
    <property type="component" value="Unassembled WGS sequence"/>
</dbReference>
<dbReference type="SFLD" id="SFLDF00027">
    <property type="entry name" value="p-type_atpase"/>
    <property type="match status" value="1"/>
</dbReference>
<dbReference type="HOGENOM" id="CLU_002360_3_0_1"/>
<dbReference type="Gene3D" id="2.70.150.10">
    <property type="entry name" value="Calcium-transporting ATPase, cytoplasmic transduction domain A"/>
    <property type="match status" value="1"/>
</dbReference>
<dbReference type="InterPro" id="IPR006414">
    <property type="entry name" value="P-type_ATPase_IID"/>
</dbReference>
<dbReference type="NCBIfam" id="TIGR01523">
    <property type="entry name" value="ATPase-IID_K-Na"/>
    <property type="match status" value="1"/>
</dbReference>
<accession>A0A066WG47</accession>
<dbReference type="SUPFAM" id="SSF81665">
    <property type="entry name" value="Calcium ATPase, transmembrane domain M"/>
    <property type="match status" value="1"/>
</dbReference>
<dbReference type="OMA" id="ISWEWAL"/>
<dbReference type="InterPro" id="IPR023298">
    <property type="entry name" value="ATPase_P-typ_TM_dom_sf"/>
</dbReference>
<sequence length="1024" mass="109180">MLASHGLSSSDAAARLAECGPNQVDAGERVSAWSILLRQVANALTLVLVGAMALSFGVRDYVEGVVVTAVILLNVTLGFAQEWKAERTMANLRTLSSPTVRVVRDGEERTVKSVELVPGDLVLFAAGDLLQADVRIVSTSNVEVDEASLTGESLPVVKIVDAIQDDKAQLGPGDQFNLGFASTTVTKGRGKGIVVATGMNTQLGRIAAAMQARSSKPASSSDPAATGPVTRAWRLLCTKASAAWEPTAKFLGLRDGTPLQIRLNKFAYILLTIAVVCAIVVFAVAEFDIDDQVILYAIALGIGVIPESLVAVLTITFSVGAKRMAESNVIVRKLSALESLGGIDTVCSDKTGTLTTGKMVTSQIGFVLPPANMKDTTASQVNAAENQGVTVLKYGIERAAHAFMPVGRLHMPAHVHALTLAAALCNVAEIKAVPDSLGREGTWSATGDPTEIALQVFSMKLGMSKASLLAAPASEAETEKEEEAPGFVFAQEFPFDSTIKRATFMYHVTSNPEGGYALFTKGAVERVIERCSHTLTNGSAQEMKLTEGHKEAIMQLMERMASQGLRVLAFAHRHVSRSVGFDKALMASSGSGGGVKREDAETDLTFIGLAGIYDPPRPETPGAIEACHTAGVTVRMLTGDHIATARAIAREIGILKGDESASAVMPAHQFDSISDAEIDRLRELPLVLARCSPATKVKMIAAAQRRGQHLAMTGDGINDSPALKRAPIGIAMGSGTQIARDVADLILVDDGYASIVKGIAEGRTVFDNIQRFCIALLVANVGEVILLLVGLVFRDANRDSIFPLSPVAILFCNMVTASLPAIGLGLEKGDADIMLRPPHNVKAGVFSTQVISDMLFYGFTMGWTCLLAFIIMIYPVGDGVLAVECNERLAVGCEAVFQARAAVFTALILQNLFVAWELLSMDQSLFTISPHRRLARNPMLFWSVIFGICTIPICLYVPTFNTSVFRHSPLSGVGWAVALGMTITFILSIELWKALARRGYWPWLTRYTGGTVGRASKPKHGDVA</sequence>
<feature type="transmembrane region" description="Helical" evidence="21">
    <location>
        <begin position="855"/>
        <end position="877"/>
    </location>
</feature>
<feature type="transmembrane region" description="Helical" evidence="21">
    <location>
        <begin position="897"/>
        <end position="919"/>
    </location>
</feature>
<proteinExistence type="inferred from homology"/>
<dbReference type="InterPro" id="IPR036412">
    <property type="entry name" value="HAD-like_sf"/>
</dbReference>